<evidence type="ECO:0000256" key="4">
    <source>
        <dbReference type="ARBA" id="ARBA00023004"/>
    </source>
</evidence>
<dbReference type="PRINTS" id="PR00411">
    <property type="entry name" value="PNDRDTASEI"/>
</dbReference>
<accession>A0A1I4AIU2</accession>
<evidence type="ECO:0000256" key="3">
    <source>
        <dbReference type="ARBA" id="ARBA00023002"/>
    </source>
</evidence>
<evidence type="ECO:0000313" key="7">
    <source>
        <dbReference type="Proteomes" id="UP000199152"/>
    </source>
</evidence>
<dbReference type="PANTHER" id="PTHR43498">
    <property type="entry name" value="FERREDOXIN:COB-COM HETERODISULFIDE REDUCTASE SUBUNIT A"/>
    <property type="match status" value="1"/>
</dbReference>
<dbReference type="GO" id="GO:0051539">
    <property type="term" value="F:4 iron, 4 sulfur cluster binding"/>
    <property type="evidence" value="ECO:0007669"/>
    <property type="project" value="UniProtKB-KW"/>
</dbReference>
<dbReference type="Pfam" id="PF12831">
    <property type="entry name" value="FAD_oxidored"/>
    <property type="match status" value="1"/>
</dbReference>
<gene>
    <name evidence="6" type="ORF">SAMN04488085_102252</name>
</gene>
<reference evidence="6 7" key="1">
    <citation type="submission" date="2016-10" db="EMBL/GenBank/DDBJ databases">
        <authorList>
            <person name="de Groot N.N."/>
        </authorList>
    </citation>
    <scope>NUCLEOTIDE SEQUENCE [LARGE SCALE GENOMIC DNA]</scope>
    <source>
        <strain evidence="6 7">DSM 45317</strain>
    </source>
</reference>
<dbReference type="Gene3D" id="3.50.50.60">
    <property type="entry name" value="FAD/NAD(P)-binding domain"/>
    <property type="match status" value="1"/>
</dbReference>
<keyword evidence="3" id="KW-0560">Oxidoreductase</keyword>
<evidence type="ECO:0000313" key="6">
    <source>
        <dbReference type="EMBL" id="SFK56274.1"/>
    </source>
</evidence>
<dbReference type="PANTHER" id="PTHR43498:SF1">
    <property type="entry name" value="COB--COM HETERODISULFIDE REDUCTASE IRON-SULFUR SUBUNIT A"/>
    <property type="match status" value="1"/>
</dbReference>
<dbReference type="EMBL" id="FOSW01000002">
    <property type="protein sequence ID" value="SFK56274.1"/>
    <property type="molecule type" value="Genomic_DNA"/>
</dbReference>
<evidence type="ECO:0000256" key="5">
    <source>
        <dbReference type="ARBA" id="ARBA00023014"/>
    </source>
</evidence>
<dbReference type="SUPFAM" id="SSF51905">
    <property type="entry name" value="FAD/NAD(P)-binding domain"/>
    <property type="match status" value="1"/>
</dbReference>
<proteinExistence type="predicted"/>
<dbReference type="InParanoid" id="A0A1I4AIU2"/>
<dbReference type="RefSeq" id="WP_091321473.1">
    <property type="nucleotide sequence ID" value="NZ_FOSW01000002.1"/>
</dbReference>
<keyword evidence="4" id="KW-0408">Iron</keyword>
<sequence length="444" mass="46779">MSDLSSTVDEPDRTVPVLRDTDVLVVGGGPAGVCAAVAAARTGARVLLMERAGFLGGTATGGMVAAWNGFFWRDVRVTGGIAYEIVERLRAAGGGHPSFVHHIAGELTDSPLGFETFPFDPEILKFVLDDLVGEAGVQVLHHVHAAALTRHDRAVDTVIYEGPTARGGIRAHRVIDATGSGTIAFKAGASAAPMSLPTQPMTLMMRLSGVNRDELAATAKAVRREIVHAGVERGSLFYRTLAVSWSPSNGDAFLLMTSVNGKDAADEFELTGAEIEGRRQARSTLAYLREHMPGFASAQLVQLAPWIGVRESRRVLGEYVLTGDDVLTGRAFSDAVSWGGGPLDLHEGHSVSLTSPQRPFAVPYRCLLPLGIDNMLVTGRAVSADSAGMGGLRHMGGVMPVGEAAGVAAALSLAAGLRPRELSVDDLRNRLRRAGVIVDSPVGR</sequence>
<evidence type="ECO:0000256" key="2">
    <source>
        <dbReference type="ARBA" id="ARBA00022723"/>
    </source>
</evidence>
<dbReference type="GO" id="GO:0016491">
    <property type="term" value="F:oxidoreductase activity"/>
    <property type="evidence" value="ECO:0007669"/>
    <property type="project" value="UniProtKB-KW"/>
</dbReference>
<dbReference type="PRINTS" id="PR00368">
    <property type="entry name" value="FADPNR"/>
</dbReference>
<keyword evidence="2" id="KW-0479">Metal-binding</keyword>
<dbReference type="GO" id="GO:0046872">
    <property type="term" value="F:metal ion binding"/>
    <property type="evidence" value="ECO:0007669"/>
    <property type="project" value="UniProtKB-KW"/>
</dbReference>
<keyword evidence="1" id="KW-0004">4Fe-4S</keyword>
<protein>
    <submittedName>
        <fullName evidence="6">FAD dependent oxidoreductase</fullName>
    </submittedName>
</protein>
<keyword evidence="5" id="KW-0411">Iron-sulfur</keyword>
<dbReference type="Proteomes" id="UP000199152">
    <property type="component" value="Unassembled WGS sequence"/>
</dbReference>
<dbReference type="InterPro" id="IPR036188">
    <property type="entry name" value="FAD/NAD-bd_sf"/>
</dbReference>
<organism evidence="6 7">
    <name type="scientific">Geodermatophilus ruber</name>
    <dbReference type="NCBI Taxonomy" id="504800"/>
    <lineage>
        <taxon>Bacteria</taxon>
        <taxon>Bacillati</taxon>
        <taxon>Actinomycetota</taxon>
        <taxon>Actinomycetes</taxon>
        <taxon>Geodermatophilales</taxon>
        <taxon>Geodermatophilaceae</taxon>
        <taxon>Geodermatophilus</taxon>
    </lineage>
</organism>
<dbReference type="AlphaFoldDB" id="A0A1I4AIU2"/>
<dbReference type="STRING" id="504800.SAMN04488085_102252"/>
<evidence type="ECO:0000256" key="1">
    <source>
        <dbReference type="ARBA" id="ARBA00022485"/>
    </source>
</evidence>
<name>A0A1I4AIU2_9ACTN</name>
<dbReference type="OrthoDB" id="177652at2"/>
<keyword evidence="7" id="KW-1185">Reference proteome</keyword>
<dbReference type="InterPro" id="IPR039650">
    <property type="entry name" value="HdrA-like"/>
</dbReference>